<keyword evidence="1" id="KW-0677">Repeat</keyword>
<organism evidence="4 5">
    <name type="scientific">Pycnoporus cinnabarinus</name>
    <name type="common">Cinnabar-red polypore</name>
    <name type="synonym">Trametes cinnabarina</name>
    <dbReference type="NCBI Taxonomy" id="5643"/>
    <lineage>
        <taxon>Eukaryota</taxon>
        <taxon>Fungi</taxon>
        <taxon>Dikarya</taxon>
        <taxon>Basidiomycota</taxon>
        <taxon>Agaricomycotina</taxon>
        <taxon>Agaricomycetes</taxon>
        <taxon>Polyporales</taxon>
        <taxon>Polyporaceae</taxon>
        <taxon>Trametes</taxon>
    </lineage>
</organism>
<feature type="compositionally biased region" description="Pro residues" evidence="2">
    <location>
        <begin position="20"/>
        <end position="32"/>
    </location>
</feature>
<feature type="compositionally biased region" description="Pro residues" evidence="2">
    <location>
        <begin position="139"/>
        <end position="168"/>
    </location>
</feature>
<comment type="caution">
    <text evidence="4">The sequence shown here is derived from an EMBL/GenBank/DDBJ whole genome shotgun (WGS) entry which is preliminary data.</text>
</comment>
<dbReference type="Gene3D" id="1.25.40.10">
    <property type="entry name" value="Tetratricopeptide repeat domain"/>
    <property type="match status" value="1"/>
</dbReference>
<evidence type="ECO:0000313" key="5">
    <source>
        <dbReference type="Proteomes" id="UP000029665"/>
    </source>
</evidence>
<dbReference type="EMBL" id="CCBP010000414">
    <property type="protein sequence ID" value="CDO76800.1"/>
    <property type="molecule type" value="Genomic_DNA"/>
</dbReference>
<dbReference type="SUPFAM" id="SSF81901">
    <property type="entry name" value="HCP-like"/>
    <property type="match status" value="2"/>
</dbReference>
<dbReference type="PANTHER" id="PTHR46430:SF2">
    <property type="entry name" value="CHITIN SYNTHASE REGULATORY FACTOR 4"/>
    <property type="match status" value="1"/>
</dbReference>
<dbReference type="SUPFAM" id="SSF50129">
    <property type="entry name" value="GroES-like"/>
    <property type="match status" value="1"/>
</dbReference>
<name>A0A060SR38_PYCCI</name>
<feature type="region of interest" description="Disordered" evidence="2">
    <location>
        <begin position="1"/>
        <end position="254"/>
    </location>
</feature>
<dbReference type="HOGENOM" id="CLU_280199_0_0_1"/>
<feature type="compositionally biased region" description="Pro residues" evidence="2">
    <location>
        <begin position="194"/>
        <end position="218"/>
    </location>
</feature>
<gene>
    <name evidence="4" type="ORF">BN946_scf184978.g29</name>
</gene>
<dbReference type="Gene3D" id="3.40.50.720">
    <property type="entry name" value="NAD(P)-binding Rossmann-like Domain"/>
    <property type="match status" value="1"/>
</dbReference>
<dbReference type="STRING" id="5643.A0A060SR38"/>
<dbReference type="SMART" id="SM00671">
    <property type="entry name" value="SEL1"/>
    <property type="match status" value="6"/>
</dbReference>
<proteinExistence type="predicted"/>
<dbReference type="InterPro" id="IPR011032">
    <property type="entry name" value="GroES-like_sf"/>
</dbReference>
<feature type="region of interest" description="Disordered" evidence="2">
    <location>
        <begin position="592"/>
        <end position="616"/>
    </location>
</feature>
<accession>A0A060SR38</accession>
<dbReference type="SUPFAM" id="SSF51735">
    <property type="entry name" value="NAD(P)-binding Rossmann-fold domains"/>
    <property type="match status" value="1"/>
</dbReference>
<dbReference type="Gene3D" id="3.90.180.10">
    <property type="entry name" value="Medium-chain alcohol dehydrogenases, catalytic domain"/>
    <property type="match status" value="1"/>
</dbReference>
<dbReference type="AlphaFoldDB" id="A0A060SR38"/>
<dbReference type="InterPro" id="IPR013154">
    <property type="entry name" value="ADH-like_N"/>
</dbReference>
<dbReference type="InterPro" id="IPR011990">
    <property type="entry name" value="TPR-like_helical_dom_sf"/>
</dbReference>
<dbReference type="PANTHER" id="PTHR46430">
    <property type="entry name" value="PROTEIN SKT5-RELATED"/>
    <property type="match status" value="1"/>
</dbReference>
<feature type="compositionally biased region" description="Polar residues" evidence="2">
    <location>
        <begin position="101"/>
        <end position="116"/>
    </location>
</feature>
<sequence length="1122" mass="120709">MAAPPVPPRPFEEYDEPQKPSSPPALPPLPPDFKPERDQAIDQLACRPHYEHPLAAPRPQKVQRDLPMNMAASLDERPAPSLAVDPTAFPQPTFNPPFANQPASHNQNLTFATSSPQRPPVSRGPSPLPPPQGSDWSPWSPPPPPPHSSAPAPAMPSFPQPYPQGPRPTHPHQHTLSSSFANLSLSPLSSSPAPLLPRPPQPATALPPLPPPSPPSPSSPSSKSPSSNPPQIPLAGSLGVETPNSTDPALGPAQIDDPELQKLVNVAIPIILQVASQLPPGPVPPHVAEAIYMRASCAATGIYPQFIPHDPRTAFRDFERAAKAGHHPAWFKLGREYENFNDVQHAKECFERGIKYGVESCYYRLGMAHLMGQLGFQPDPKAALPLLYRAATLATVEVPQPAYVYGLLLLNEFSHVSIPPHLFQPFLAPGVTEARRHLERAAYLNFAPAQYKLGHAYEFATPPFPFDPLLSVQYYSLASQQGEIEADMALSKWFLCGAEGAFDKDEGLAWTFAEKAARKGLPSAEFALGYYSEVGVGGPKDIETARKWYTRASQHGNTDATERLQALSQPTPQALSREQHENLTDVTLVRKRTQAKQRSEAVGGAPPPPPISAAQRSQIVNNVRKNSMRGGPMAVTAAAAYGPAEAAAGALDMSTDNAALDLAGMQRAVRWYPPAYDIRVEAVPIPQIIDPDDAIVRVTYFSRHGGDHSSQVCAEAICTSTEVMKTWTASRNSFLLVCNLHPNATGRPELYSTLRVGDKVVSPFTVSCGECHFCRVGFTCRCVHSCLFGIPTLPGGQAQFVRVPKAGGTLFSLSALQSPATDSAVQRDLSRLTDSSLILLADILPTGVFAAMQALQHPKLAPVLTGKPYPFGGFVPEGHIARGQAATALQSADRILTIAVVGLGPVGVVSIRIRINCLPGGDLNSRLAFPLQCATVSLLDILAGLESSQGLAFRVVAVDPLGTRRQKMQAVYDVIDPTGKGTGRFAVASVEDGKKLAHEWTDGAGCNAVLEVVGNNSALTLAYELVRPFGIISSVGVHQEPPLPFNGRDVYNKNVSFDFGRCPVRATFPIALDILLKRQDVFGGVGTDASLIDRIVGLDQAVEMYKLFDKGQCGKILFDPWI</sequence>
<reference evidence="4" key="1">
    <citation type="submission" date="2014-01" db="EMBL/GenBank/DDBJ databases">
        <title>The genome of the white-rot fungus Pycnoporus cinnabarinus: a basidiomycete model with a versatile arsenal for lignocellulosic biomass breakdown.</title>
        <authorList>
            <person name="Levasseur A."/>
            <person name="Lomascolo A."/>
            <person name="Ruiz-Duenas F.J."/>
            <person name="Uzan E."/>
            <person name="Piumi F."/>
            <person name="Kues U."/>
            <person name="Ram A.F.J."/>
            <person name="Murat C."/>
            <person name="Haon M."/>
            <person name="Benoit I."/>
            <person name="Arfi Y."/>
            <person name="Chevret D."/>
            <person name="Drula E."/>
            <person name="Kwon M.J."/>
            <person name="Gouret P."/>
            <person name="Lesage-Meessen L."/>
            <person name="Lombard V."/>
            <person name="Mariette J."/>
            <person name="Noirot C."/>
            <person name="Park J."/>
            <person name="Patyshakuliyeva A."/>
            <person name="Wieneger R.A.B."/>
            <person name="Wosten H.A.B."/>
            <person name="Martin F."/>
            <person name="Coutinho P.M."/>
            <person name="de Vries R."/>
            <person name="Martinez A.T."/>
            <person name="Klopp C."/>
            <person name="Pontarotti P."/>
            <person name="Henrissat B."/>
            <person name="Record E."/>
        </authorList>
    </citation>
    <scope>NUCLEOTIDE SEQUENCE [LARGE SCALE GENOMIC DNA]</scope>
    <source>
        <strain evidence="4">BRFM137</strain>
    </source>
</reference>
<evidence type="ECO:0000259" key="3">
    <source>
        <dbReference type="Pfam" id="PF08240"/>
    </source>
</evidence>
<dbReference type="Proteomes" id="UP000029665">
    <property type="component" value="Unassembled WGS sequence"/>
</dbReference>
<feature type="compositionally biased region" description="Low complexity" evidence="2">
    <location>
        <begin position="176"/>
        <end position="193"/>
    </location>
</feature>
<keyword evidence="5" id="KW-1185">Reference proteome</keyword>
<evidence type="ECO:0000313" key="4">
    <source>
        <dbReference type="EMBL" id="CDO76800.1"/>
    </source>
</evidence>
<feature type="domain" description="Alcohol dehydrogenase-like N-terminal" evidence="3">
    <location>
        <begin position="751"/>
        <end position="806"/>
    </location>
</feature>
<protein>
    <recommendedName>
        <fullName evidence="3">Alcohol dehydrogenase-like N-terminal domain-containing protein</fullName>
    </recommendedName>
</protein>
<dbReference type="InterPro" id="IPR051726">
    <property type="entry name" value="Chitin_Synth_Reg"/>
</dbReference>
<evidence type="ECO:0000256" key="1">
    <source>
        <dbReference type="ARBA" id="ARBA00022737"/>
    </source>
</evidence>
<dbReference type="Pfam" id="PF08240">
    <property type="entry name" value="ADH_N"/>
    <property type="match status" value="1"/>
</dbReference>
<dbReference type="InterPro" id="IPR006597">
    <property type="entry name" value="Sel1-like"/>
</dbReference>
<dbReference type="OrthoDB" id="3941538at2759"/>
<dbReference type="InterPro" id="IPR036291">
    <property type="entry name" value="NAD(P)-bd_dom_sf"/>
</dbReference>
<evidence type="ECO:0000256" key="2">
    <source>
        <dbReference type="SAM" id="MobiDB-lite"/>
    </source>
</evidence>
<dbReference type="Pfam" id="PF08238">
    <property type="entry name" value="Sel1"/>
    <property type="match status" value="5"/>
</dbReference>